<evidence type="ECO:0000256" key="3">
    <source>
        <dbReference type="SAM" id="SignalP"/>
    </source>
</evidence>
<feature type="domain" description="M23ase beta-sheet core" evidence="4">
    <location>
        <begin position="318"/>
        <end position="397"/>
    </location>
</feature>
<dbReference type="Pfam" id="PF01551">
    <property type="entry name" value="Peptidase_M23"/>
    <property type="match status" value="1"/>
</dbReference>
<dbReference type="GO" id="GO:0004222">
    <property type="term" value="F:metalloendopeptidase activity"/>
    <property type="evidence" value="ECO:0007669"/>
    <property type="project" value="TreeGrafter"/>
</dbReference>
<reference evidence="5 6" key="1">
    <citation type="submission" date="2016-07" db="EMBL/GenBank/DDBJ databases">
        <title>Comparative genomics of the Campylobacter concisus group.</title>
        <authorList>
            <person name="Miller W.G."/>
            <person name="Yee E."/>
            <person name="Chapman M.H."/>
            <person name="Huynh S."/>
            <person name="Bono J.L."/>
            <person name="On S.L.W."/>
            <person name="StLeger J."/>
            <person name="Foster G."/>
            <person name="Parker C.T."/>
        </authorList>
    </citation>
    <scope>NUCLEOTIDE SEQUENCE [LARGE SCALE GENOMIC DNA]</scope>
    <source>
        <strain evidence="5 6">CCUG 21559</strain>
    </source>
</reference>
<evidence type="ECO:0000259" key="4">
    <source>
        <dbReference type="Pfam" id="PF01551"/>
    </source>
</evidence>
<evidence type="ECO:0000313" key="5">
    <source>
        <dbReference type="EMBL" id="QCD45521.1"/>
    </source>
</evidence>
<dbReference type="CDD" id="cd12797">
    <property type="entry name" value="M23_peptidase"/>
    <property type="match status" value="1"/>
</dbReference>
<organism evidence="5 6">
    <name type="scientific">Campylobacter mucosalis CCUG 21559</name>
    <dbReference type="NCBI Taxonomy" id="1032067"/>
    <lineage>
        <taxon>Bacteria</taxon>
        <taxon>Pseudomonadati</taxon>
        <taxon>Campylobacterota</taxon>
        <taxon>Epsilonproteobacteria</taxon>
        <taxon>Campylobacterales</taxon>
        <taxon>Campylobacteraceae</taxon>
        <taxon>Campylobacter</taxon>
    </lineage>
</organism>
<name>A0A6G5QIN6_9BACT</name>
<dbReference type="InterPro" id="IPR011055">
    <property type="entry name" value="Dup_hybrid_motif"/>
</dbReference>
<dbReference type="SUPFAM" id="SSF51261">
    <property type="entry name" value="Duplicated hybrid motif"/>
    <property type="match status" value="1"/>
</dbReference>
<keyword evidence="2" id="KW-0175">Coiled coil</keyword>
<feature type="coiled-coil region" evidence="2">
    <location>
        <begin position="193"/>
        <end position="255"/>
    </location>
</feature>
<keyword evidence="6" id="KW-1185">Reference proteome</keyword>
<proteinExistence type="predicted"/>
<feature type="coiled-coil region" evidence="2">
    <location>
        <begin position="24"/>
        <end position="114"/>
    </location>
</feature>
<keyword evidence="1 3" id="KW-0732">Signal</keyword>
<dbReference type="Proteomes" id="UP000503264">
    <property type="component" value="Chromosome"/>
</dbReference>
<sequence length="405" mass="46184">MKFIFIFLLFVSSLFASTDTRTKIKDSKNTLRSSEAMSEQLNKKLEDLANDILNGDKILKNLNKDIDVLKEQIKNLESNATAENKELEELSNQNKELINTQKEIEQNIVRIIAEDFSMDLLMEGNGVSESEESIIATQILNKLNNVLKDDFKNMAKEYESTLNLIRDKSNKIDKIQTSIKTHKKKQGELLSLQEKQKATLKNLKRDKEIYTKKLDKLQTQQDEIRKTLQELAIIAKKEDDEAKRQEEIKKQAKENTKTSDDVRQIGSGYTASAVKKYRGAKTISPLDEYVVKQKFGNYVDPIYNIKIFNESIVLRSTTPDAKVKSVLNGKVVFAKQTPLLERVIIIEHDDGIHTIYAHLSQIAPTIKVGSKVQKGSVIGRVRDDLTFEVTQKNYHIDPLELIGAK</sequence>
<dbReference type="RefSeq" id="WP_171994222.1">
    <property type="nucleotide sequence ID" value="NZ_CP012542.1"/>
</dbReference>
<dbReference type="PANTHER" id="PTHR21666">
    <property type="entry name" value="PEPTIDASE-RELATED"/>
    <property type="match status" value="1"/>
</dbReference>
<protein>
    <submittedName>
        <fullName evidence="5">Zinc metallopeptidase, M23 family</fullName>
    </submittedName>
</protein>
<gene>
    <name evidence="5" type="ORF">CMUC_1774</name>
</gene>
<evidence type="ECO:0000313" key="6">
    <source>
        <dbReference type="Proteomes" id="UP000503264"/>
    </source>
</evidence>
<feature type="chain" id="PRO_5026335614" evidence="3">
    <location>
        <begin position="17"/>
        <end position="405"/>
    </location>
</feature>
<dbReference type="InterPro" id="IPR050570">
    <property type="entry name" value="Cell_wall_metabolism_enzyme"/>
</dbReference>
<dbReference type="EMBL" id="CP012542">
    <property type="protein sequence ID" value="QCD45521.1"/>
    <property type="molecule type" value="Genomic_DNA"/>
</dbReference>
<dbReference type="InterPro" id="IPR016047">
    <property type="entry name" value="M23ase_b-sheet_dom"/>
</dbReference>
<dbReference type="AlphaFoldDB" id="A0A6G5QIN6"/>
<dbReference type="PANTHER" id="PTHR21666:SF289">
    <property type="entry name" value="L-ALA--D-GLU ENDOPEPTIDASE"/>
    <property type="match status" value="1"/>
</dbReference>
<accession>A0A6G5QIN6</accession>
<dbReference type="Gene3D" id="2.70.70.10">
    <property type="entry name" value="Glucose Permease (Domain IIA)"/>
    <property type="match status" value="1"/>
</dbReference>
<evidence type="ECO:0000256" key="1">
    <source>
        <dbReference type="ARBA" id="ARBA00022729"/>
    </source>
</evidence>
<feature type="signal peptide" evidence="3">
    <location>
        <begin position="1"/>
        <end position="16"/>
    </location>
</feature>
<evidence type="ECO:0000256" key="2">
    <source>
        <dbReference type="SAM" id="Coils"/>
    </source>
</evidence>